<accession>A0A9P0ZYU6</accession>
<evidence type="ECO:0000313" key="2">
    <source>
        <dbReference type="Proteomes" id="UP001152484"/>
    </source>
</evidence>
<reference evidence="1" key="1">
    <citation type="submission" date="2022-07" db="EMBL/GenBank/DDBJ databases">
        <authorList>
            <person name="Macas J."/>
            <person name="Novak P."/>
            <person name="Neumann P."/>
        </authorList>
    </citation>
    <scope>NUCLEOTIDE SEQUENCE</scope>
</reference>
<name>A0A9P0ZYU6_CUSEU</name>
<organism evidence="1 2">
    <name type="scientific">Cuscuta europaea</name>
    <name type="common">European dodder</name>
    <dbReference type="NCBI Taxonomy" id="41803"/>
    <lineage>
        <taxon>Eukaryota</taxon>
        <taxon>Viridiplantae</taxon>
        <taxon>Streptophyta</taxon>
        <taxon>Embryophyta</taxon>
        <taxon>Tracheophyta</taxon>
        <taxon>Spermatophyta</taxon>
        <taxon>Magnoliopsida</taxon>
        <taxon>eudicotyledons</taxon>
        <taxon>Gunneridae</taxon>
        <taxon>Pentapetalae</taxon>
        <taxon>asterids</taxon>
        <taxon>lamiids</taxon>
        <taxon>Solanales</taxon>
        <taxon>Convolvulaceae</taxon>
        <taxon>Cuscuteae</taxon>
        <taxon>Cuscuta</taxon>
        <taxon>Cuscuta subgen. Cuscuta</taxon>
    </lineage>
</organism>
<gene>
    <name evidence="1" type="ORF">CEURO_LOCUS20798</name>
</gene>
<evidence type="ECO:0000313" key="1">
    <source>
        <dbReference type="EMBL" id="CAH9115384.1"/>
    </source>
</evidence>
<dbReference type="AlphaFoldDB" id="A0A9P0ZYU6"/>
<dbReference type="EMBL" id="CAMAPE010000066">
    <property type="protein sequence ID" value="CAH9115384.1"/>
    <property type="molecule type" value="Genomic_DNA"/>
</dbReference>
<protein>
    <submittedName>
        <fullName evidence="1">Uncharacterized protein</fullName>
    </submittedName>
</protein>
<dbReference type="Proteomes" id="UP001152484">
    <property type="component" value="Unassembled WGS sequence"/>
</dbReference>
<proteinExistence type="predicted"/>
<sequence>MERGITKGNELVKWKKARDIFDSCAGFAIEVAVHLRGRHRPFVNASTSRPGFHFMFS</sequence>
<comment type="caution">
    <text evidence="1">The sequence shown here is derived from an EMBL/GenBank/DDBJ whole genome shotgun (WGS) entry which is preliminary data.</text>
</comment>
<keyword evidence="2" id="KW-1185">Reference proteome</keyword>